<dbReference type="AlphaFoldDB" id="A0A0G0QMJ7"/>
<evidence type="ECO:0000313" key="1">
    <source>
        <dbReference type="EMBL" id="KKR41378.1"/>
    </source>
</evidence>
<evidence type="ECO:0000313" key="2">
    <source>
        <dbReference type="Proteomes" id="UP000034881"/>
    </source>
</evidence>
<sequence>MPSPSIAPINKFKLSVDGLVQPNPNQKLIFKNNPPKSPAIKNRVANLSTLALNNNKLLPKIKEIATSASPYKTMVPKIWEFGIAKLDKNSLKKG</sequence>
<gene>
    <name evidence="1" type="ORF">UT77_C0012G0005</name>
</gene>
<dbReference type="Proteomes" id="UP000034881">
    <property type="component" value="Unassembled WGS sequence"/>
</dbReference>
<dbReference type="EMBL" id="LBYB01000012">
    <property type="protein sequence ID" value="KKR41378.1"/>
    <property type="molecule type" value="Genomic_DNA"/>
</dbReference>
<proteinExistence type="predicted"/>
<protein>
    <submittedName>
        <fullName evidence="1">Uncharacterized protein</fullName>
    </submittedName>
</protein>
<name>A0A0G0QMJ7_9BACT</name>
<reference evidence="1 2" key="1">
    <citation type="journal article" date="2015" name="Nature">
        <title>rRNA introns, odd ribosomes, and small enigmatic genomes across a large radiation of phyla.</title>
        <authorList>
            <person name="Brown C.T."/>
            <person name="Hug L.A."/>
            <person name="Thomas B.C."/>
            <person name="Sharon I."/>
            <person name="Castelle C.J."/>
            <person name="Singh A."/>
            <person name="Wilkins M.J."/>
            <person name="Williams K.H."/>
            <person name="Banfield J.F."/>
        </authorList>
    </citation>
    <scope>NUCLEOTIDE SEQUENCE [LARGE SCALE GENOMIC DNA]</scope>
</reference>
<organism evidence="1 2">
    <name type="scientific">Candidatus Daviesbacteria bacterium GW2011_GWC2_40_12</name>
    <dbReference type="NCBI Taxonomy" id="1618431"/>
    <lineage>
        <taxon>Bacteria</taxon>
        <taxon>Candidatus Daviesiibacteriota</taxon>
    </lineage>
</organism>
<comment type="caution">
    <text evidence="1">The sequence shown here is derived from an EMBL/GenBank/DDBJ whole genome shotgun (WGS) entry which is preliminary data.</text>
</comment>
<accession>A0A0G0QMJ7</accession>